<dbReference type="Pfam" id="PF03816">
    <property type="entry name" value="LytR_cpsA_psr"/>
    <property type="match status" value="1"/>
</dbReference>
<feature type="compositionally biased region" description="Low complexity" evidence="2">
    <location>
        <begin position="156"/>
        <end position="171"/>
    </location>
</feature>
<feature type="compositionally biased region" description="Low complexity" evidence="2">
    <location>
        <begin position="119"/>
        <end position="128"/>
    </location>
</feature>
<accession>A0A1J4P7I9</accession>
<dbReference type="InterPro" id="IPR050922">
    <property type="entry name" value="LytR/CpsA/Psr_CW_biosynth"/>
</dbReference>
<keyword evidence="3" id="KW-1133">Transmembrane helix</keyword>
<dbReference type="Gene3D" id="3.40.630.190">
    <property type="entry name" value="LCP protein"/>
    <property type="match status" value="1"/>
</dbReference>
<dbReference type="EMBL" id="LAVA02000004">
    <property type="protein sequence ID" value="OIJ69469.1"/>
    <property type="molecule type" value="Genomic_DNA"/>
</dbReference>
<dbReference type="AlphaFoldDB" id="A0A1J4P7I9"/>
<dbReference type="InterPro" id="IPR027381">
    <property type="entry name" value="LytR/CpsA/Psr_C"/>
</dbReference>
<evidence type="ECO:0000256" key="1">
    <source>
        <dbReference type="ARBA" id="ARBA00006068"/>
    </source>
</evidence>
<feature type="region of interest" description="Disordered" evidence="2">
    <location>
        <begin position="31"/>
        <end position="199"/>
    </location>
</feature>
<feature type="domain" description="Cell envelope-related transcriptional attenuator" evidence="4">
    <location>
        <begin position="306"/>
        <end position="451"/>
    </location>
</feature>
<sequence length="625" mass="64513">MNDRYDAGYGGDPYELVGYDEYGQPVYRQVPSQQAPQQTYDPYAQQQPGYGYDPYATGQQQPVQPYDGYDTGGHPVVQPGSGYDTGGHPVVQPGAGYDTGSHHVVQPRTGYDGYGGYDSYGSPAPGTGPAQGSGSAGSGAAPGPGAAPDGRGGTGAFDAFGRSAAAGGRAAQPRVAEQTAHIPQQTGPAEAPEAGARDERDYDTGQFAFVEEPDGDSGDVIDWLNFTENRTERREEAKRRARSRLIALVVVMALVAAGGVGYLWFAGKLPGLSTSASAKGKAVAVGAQKRDVIVVHLHNTSKGGTSTALLVDNTTTKQGTTVLIPNSLALTGDDGSTTTLAKSVDDDGSSGTLDQLDTVLGTSIEGTWRLDTPYLQNLVDLVGNIDIDTNADVPDPSAKKKGTAPIVHKGKDQTLSGQAAVAYATYRASGEAQNAQLERFGQVMQGVLRKVSTDSSAATTTVQSLAQILDPSLTDNDLGAFLAKLADLAKGGDYKTALLPVQQDGTLTAETSDSVVKDILGGAAKSPDEDAAVRVSVQNASGVKDYAEKARVVLINGGFTFLDGGTPSAARATSAITYADASDKENATEVAKTLGLPTSSVTKGTVGSNADVSVILGQDYKPSSS</sequence>
<feature type="domain" description="LytR/CpsA/Psr regulator C-terminal" evidence="5">
    <location>
        <begin position="533"/>
        <end position="620"/>
    </location>
</feature>
<evidence type="ECO:0008006" key="8">
    <source>
        <dbReference type="Google" id="ProtNLM"/>
    </source>
</evidence>
<dbReference type="Proteomes" id="UP000034196">
    <property type="component" value="Unassembled WGS sequence"/>
</dbReference>
<comment type="caution">
    <text evidence="6">The sequence shown here is derived from an EMBL/GenBank/DDBJ whole genome shotgun (WGS) entry which is preliminary data.</text>
</comment>
<feature type="transmembrane region" description="Helical" evidence="3">
    <location>
        <begin position="245"/>
        <end position="265"/>
    </location>
</feature>
<reference evidence="6" key="1">
    <citation type="submission" date="2016-10" db="EMBL/GenBank/DDBJ databases">
        <title>Genome sequence of Streptomyces mangrovisoli MUSC 149.</title>
        <authorList>
            <person name="Lee L.-H."/>
            <person name="Ser H.-L."/>
        </authorList>
    </citation>
    <scope>NUCLEOTIDE SEQUENCE [LARGE SCALE GENOMIC DNA]</scope>
    <source>
        <strain evidence="6">MUSC 149</strain>
    </source>
</reference>
<comment type="similarity">
    <text evidence="1">Belongs to the LytR/CpsA/Psr (LCP) family.</text>
</comment>
<dbReference type="InterPro" id="IPR004474">
    <property type="entry name" value="LytR_CpsA_psr"/>
</dbReference>
<dbReference type="RefSeq" id="WP_046581721.1">
    <property type="nucleotide sequence ID" value="NZ_LAVA02000004.1"/>
</dbReference>
<dbReference type="OrthoDB" id="4349935at2"/>
<feature type="compositionally biased region" description="Polar residues" evidence="2">
    <location>
        <begin position="31"/>
        <end position="48"/>
    </location>
</feature>
<dbReference type="Gene3D" id="3.30.70.2390">
    <property type="match status" value="1"/>
</dbReference>
<organism evidence="6 7">
    <name type="scientific">Streptomyces mangrovisoli</name>
    <dbReference type="NCBI Taxonomy" id="1428628"/>
    <lineage>
        <taxon>Bacteria</taxon>
        <taxon>Bacillati</taxon>
        <taxon>Actinomycetota</taxon>
        <taxon>Actinomycetes</taxon>
        <taxon>Kitasatosporales</taxon>
        <taxon>Streptomycetaceae</taxon>
        <taxon>Streptomyces</taxon>
    </lineage>
</organism>
<evidence type="ECO:0000313" key="7">
    <source>
        <dbReference type="Proteomes" id="UP000034196"/>
    </source>
</evidence>
<keyword evidence="3" id="KW-0472">Membrane</keyword>
<protein>
    <recommendedName>
        <fullName evidence="8">LytR/CpsA/Psr regulator C-terminal domain-containing protein</fullName>
    </recommendedName>
</protein>
<dbReference type="STRING" id="1428628.WN71_002955"/>
<name>A0A1J4P7I9_9ACTN</name>
<dbReference type="Pfam" id="PF13399">
    <property type="entry name" value="LytR_C"/>
    <property type="match status" value="1"/>
</dbReference>
<evidence type="ECO:0000256" key="2">
    <source>
        <dbReference type="SAM" id="MobiDB-lite"/>
    </source>
</evidence>
<gene>
    <name evidence="6" type="ORF">WN71_002955</name>
</gene>
<dbReference type="PANTHER" id="PTHR33392">
    <property type="entry name" value="POLYISOPRENYL-TEICHOIC ACID--PEPTIDOGLYCAN TEICHOIC ACID TRANSFERASE TAGU"/>
    <property type="match status" value="1"/>
</dbReference>
<evidence type="ECO:0000259" key="4">
    <source>
        <dbReference type="Pfam" id="PF03816"/>
    </source>
</evidence>
<keyword evidence="3" id="KW-0812">Transmembrane</keyword>
<evidence type="ECO:0000259" key="5">
    <source>
        <dbReference type="Pfam" id="PF13399"/>
    </source>
</evidence>
<evidence type="ECO:0000256" key="3">
    <source>
        <dbReference type="SAM" id="Phobius"/>
    </source>
</evidence>
<keyword evidence="7" id="KW-1185">Reference proteome</keyword>
<proteinExistence type="inferred from homology"/>
<dbReference type="PANTHER" id="PTHR33392:SF6">
    <property type="entry name" value="POLYISOPRENYL-TEICHOIC ACID--PEPTIDOGLYCAN TEICHOIC ACID TRANSFERASE TAGU"/>
    <property type="match status" value="1"/>
</dbReference>
<evidence type="ECO:0000313" key="6">
    <source>
        <dbReference type="EMBL" id="OIJ69469.1"/>
    </source>
</evidence>
<feature type="compositionally biased region" description="Gly residues" evidence="2">
    <location>
        <begin position="129"/>
        <end position="142"/>
    </location>
</feature>